<accession>A0A2G1XCN3</accession>
<comment type="caution">
    <text evidence="1">The sequence shown here is derived from an EMBL/GenBank/DDBJ whole genome shotgun (WGS) entry which is preliminary data.</text>
</comment>
<protein>
    <submittedName>
        <fullName evidence="1">Uncharacterized protein</fullName>
    </submittedName>
</protein>
<reference evidence="1 2" key="1">
    <citation type="journal article" date="2017" name="Biochemistry">
        <title>Identification of the Biosynthetic Pathway for the Antibiotic Bicyclomycin.</title>
        <authorList>
            <person name="Patteson J."/>
            <person name="Cai W."/>
            <person name="Johnson R.A."/>
            <person name="Santa Maria K."/>
            <person name="Li B."/>
        </authorList>
    </citation>
    <scope>NUCLEOTIDE SEQUENCE [LARGE SCALE GENOMIC DNA]</scope>
    <source>
        <strain evidence="1 2">ATCC 21532</strain>
    </source>
</reference>
<dbReference type="AlphaFoldDB" id="A0A2G1XCN3"/>
<dbReference type="Proteomes" id="UP000222531">
    <property type="component" value="Unassembled WGS sequence"/>
</dbReference>
<sequence>MKVEHPQDAEARVGRLSSELLDMTQLRGEVTPGGPSPVTFDQKKGKGLYSIQHDWSVWKLSPEELAQGWDRLRDQLAKRGWRITRDGRANSKAQQPQIDAVHEEDHVSLSAELLLRSTRKDDGANGPNASKTDLILFSIVSPTYQAPKGVDPDDF</sequence>
<organism evidence="1 2">
    <name type="scientific">Streptomyces cinnamoneus</name>
    <name type="common">Streptoverticillium cinnamoneum</name>
    <dbReference type="NCBI Taxonomy" id="53446"/>
    <lineage>
        <taxon>Bacteria</taxon>
        <taxon>Bacillati</taxon>
        <taxon>Actinomycetota</taxon>
        <taxon>Actinomycetes</taxon>
        <taxon>Kitasatosporales</taxon>
        <taxon>Streptomycetaceae</taxon>
        <taxon>Streptomyces</taxon>
        <taxon>Streptomyces cinnamoneus group</taxon>
    </lineage>
</organism>
<evidence type="ECO:0000313" key="1">
    <source>
        <dbReference type="EMBL" id="PHQ48961.1"/>
    </source>
</evidence>
<proteinExistence type="predicted"/>
<evidence type="ECO:0000313" key="2">
    <source>
        <dbReference type="Proteomes" id="UP000222531"/>
    </source>
</evidence>
<dbReference type="EMBL" id="NHZO01000154">
    <property type="protein sequence ID" value="PHQ48961.1"/>
    <property type="molecule type" value="Genomic_DNA"/>
</dbReference>
<keyword evidence="2" id="KW-1185">Reference proteome</keyword>
<name>A0A2G1XCN3_STRCJ</name>
<gene>
    <name evidence="1" type="ORF">BLA24_22915</name>
</gene>